<comment type="catalytic activity">
    <reaction evidence="1">
        <text>ATP + protein L-histidine = ADP + protein N-phospho-L-histidine.</text>
        <dbReference type="EC" id="2.7.13.3"/>
    </reaction>
</comment>
<comment type="subcellular location">
    <subcellularLocation>
        <location evidence="2">Cell membrane</location>
        <topology evidence="2">Multi-pass membrane protein</topology>
    </subcellularLocation>
</comment>
<evidence type="ECO:0000256" key="7">
    <source>
        <dbReference type="ARBA" id="ARBA00022692"/>
    </source>
</evidence>
<evidence type="ECO:0000256" key="11">
    <source>
        <dbReference type="ARBA" id="ARBA00022989"/>
    </source>
</evidence>
<dbReference type="PROSITE" id="PS50109">
    <property type="entry name" value="HIS_KIN"/>
    <property type="match status" value="1"/>
</dbReference>
<feature type="transmembrane region" description="Helical" evidence="14">
    <location>
        <begin position="149"/>
        <end position="173"/>
    </location>
</feature>
<dbReference type="PANTHER" id="PTHR45528">
    <property type="entry name" value="SENSOR HISTIDINE KINASE CPXA"/>
    <property type="match status" value="1"/>
</dbReference>
<dbReference type="SUPFAM" id="SSF55874">
    <property type="entry name" value="ATPase domain of HSP90 chaperone/DNA topoisomerase II/histidine kinase"/>
    <property type="match status" value="1"/>
</dbReference>
<evidence type="ECO:0000313" key="18">
    <source>
        <dbReference type="Proteomes" id="UP000306509"/>
    </source>
</evidence>
<dbReference type="InterPro" id="IPR036097">
    <property type="entry name" value="HisK_dim/P_sf"/>
</dbReference>
<evidence type="ECO:0000256" key="1">
    <source>
        <dbReference type="ARBA" id="ARBA00000085"/>
    </source>
</evidence>
<dbReference type="InterPro" id="IPR050398">
    <property type="entry name" value="HssS/ArlS-like"/>
</dbReference>
<dbReference type="EMBL" id="QGQD01000017">
    <property type="protein sequence ID" value="TLD02363.1"/>
    <property type="molecule type" value="Genomic_DNA"/>
</dbReference>
<keyword evidence="9 17" id="KW-0418">Kinase</keyword>
<dbReference type="CDD" id="cd06225">
    <property type="entry name" value="HAMP"/>
    <property type="match status" value="1"/>
</dbReference>
<protein>
    <recommendedName>
        <fullName evidence="3">histidine kinase</fullName>
        <ecNumber evidence="3">2.7.13.3</ecNumber>
    </recommendedName>
</protein>
<comment type="caution">
    <text evidence="17">The sequence shown here is derived from an EMBL/GenBank/DDBJ whole genome shotgun (WGS) entry which is preliminary data.</text>
</comment>
<dbReference type="Proteomes" id="UP000306509">
    <property type="component" value="Unassembled WGS sequence"/>
</dbReference>
<accession>A0A4U8QDG5</accession>
<evidence type="ECO:0000256" key="8">
    <source>
        <dbReference type="ARBA" id="ARBA00022741"/>
    </source>
</evidence>
<feature type="domain" description="Histidine kinase" evidence="15">
    <location>
        <begin position="241"/>
        <end position="439"/>
    </location>
</feature>
<sequence length="439" mass="51257">MDKKRKLQKSGLRRKLVRIMVIAFLISGGLYYFLHKGVEAKLNNYFETSDYVEKTESKYAQKFQDYVQKNHISTTDTDKITKWVRDQDIVHISIYKDSVLIYDSYYPNNDIIAENDVETEYFGWQAYYPMKFADAQADVFLDGFYDYRVFNYAMIAEILLSCLVFIGIVMAGIKRTIDYIGILEQEVEILEGGQLDCPITLKGNDELSALARGLDEMRKSFKLRVDRDEKLTKANKDLVTEMSHDLRTPLTTLLLYTQILKSKKYHGADQMEDYIDKIDQKANQIKSLSDNMFEFFLILREEEIELMDPQSFKDIFYDIMSELVLSLQKRGFQVNQNIEFREVKVEVSVDYVLRVMNNIVSNIIKYADSNEDIVISTIYGEEQVSILFVNHKLKKSEKVESTGIGIRNIKGMMDKMEGSCRVEETQELYRIKLEFKIVV</sequence>
<name>A0A4U8QDG5_9FIRM</name>
<dbReference type="EC" id="2.7.13.3" evidence="3"/>
<dbReference type="STRING" id="180332.GCA_000797495_00214"/>
<evidence type="ECO:0000256" key="10">
    <source>
        <dbReference type="ARBA" id="ARBA00022840"/>
    </source>
</evidence>
<evidence type="ECO:0000256" key="12">
    <source>
        <dbReference type="ARBA" id="ARBA00023012"/>
    </source>
</evidence>
<dbReference type="Gene3D" id="6.10.340.10">
    <property type="match status" value="1"/>
</dbReference>
<gene>
    <name evidence="17" type="primary">yycG_1</name>
    <name evidence="17" type="ORF">DSM106044_00745</name>
</gene>
<keyword evidence="12" id="KW-0902">Two-component regulatory system</keyword>
<dbReference type="Gene3D" id="3.30.565.10">
    <property type="entry name" value="Histidine kinase-like ATPase, C-terminal domain"/>
    <property type="match status" value="1"/>
</dbReference>
<dbReference type="Pfam" id="PF00512">
    <property type="entry name" value="HisKA"/>
    <property type="match status" value="1"/>
</dbReference>
<dbReference type="GO" id="GO:0005886">
    <property type="term" value="C:plasma membrane"/>
    <property type="evidence" value="ECO:0007669"/>
    <property type="project" value="UniProtKB-SubCell"/>
</dbReference>
<dbReference type="GO" id="GO:0000155">
    <property type="term" value="F:phosphorelay sensor kinase activity"/>
    <property type="evidence" value="ECO:0007669"/>
    <property type="project" value="InterPro"/>
</dbReference>
<dbReference type="Gene3D" id="1.10.287.130">
    <property type="match status" value="1"/>
</dbReference>
<dbReference type="InterPro" id="IPR003660">
    <property type="entry name" value="HAMP_dom"/>
</dbReference>
<dbReference type="PROSITE" id="PS50885">
    <property type="entry name" value="HAMP"/>
    <property type="match status" value="1"/>
</dbReference>
<dbReference type="InterPro" id="IPR005467">
    <property type="entry name" value="His_kinase_dom"/>
</dbReference>
<evidence type="ECO:0000259" key="16">
    <source>
        <dbReference type="PROSITE" id="PS50885"/>
    </source>
</evidence>
<dbReference type="PANTHER" id="PTHR45528:SF1">
    <property type="entry name" value="SENSOR HISTIDINE KINASE CPXA"/>
    <property type="match status" value="1"/>
</dbReference>
<dbReference type="GO" id="GO:0005524">
    <property type="term" value="F:ATP binding"/>
    <property type="evidence" value="ECO:0007669"/>
    <property type="project" value="UniProtKB-KW"/>
</dbReference>
<feature type="domain" description="HAMP" evidence="16">
    <location>
        <begin position="174"/>
        <end position="226"/>
    </location>
</feature>
<evidence type="ECO:0000256" key="4">
    <source>
        <dbReference type="ARBA" id="ARBA00022475"/>
    </source>
</evidence>
<dbReference type="RefSeq" id="WP_052377892.1">
    <property type="nucleotide sequence ID" value="NZ_QGQD01000017.1"/>
</dbReference>
<evidence type="ECO:0000313" key="17">
    <source>
        <dbReference type="EMBL" id="TLD02363.1"/>
    </source>
</evidence>
<keyword evidence="7 14" id="KW-0812">Transmembrane</keyword>
<dbReference type="InterPro" id="IPR036890">
    <property type="entry name" value="HATPase_C_sf"/>
</dbReference>
<evidence type="ECO:0000256" key="13">
    <source>
        <dbReference type="ARBA" id="ARBA00023136"/>
    </source>
</evidence>
<keyword evidence="5" id="KW-0597">Phosphoprotein</keyword>
<reference evidence="17 18" key="1">
    <citation type="journal article" date="2019" name="Anaerobe">
        <title>Detection of Robinsoniella peoriensis in multiple bone samples of a trauma patient.</title>
        <authorList>
            <person name="Schrottner P."/>
            <person name="Hartwich K."/>
            <person name="Bunk B."/>
            <person name="Schober I."/>
            <person name="Helbig S."/>
            <person name="Rudolph W.W."/>
            <person name="Gunzer F."/>
        </authorList>
    </citation>
    <scope>NUCLEOTIDE SEQUENCE [LARGE SCALE GENOMIC DNA]</scope>
    <source>
        <strain evidence="17 18">DSM 106044</strain>
    </source>
</reference>
<evidence type="ECO:0000256" key="6">
    <source>
        <dbReference type="ARBA" id="ARBA00022679"/>
    </source>
</evidence>
<dbReference type="SMART" id="SM00388">
    <property type="entry name" value="HisKA"/>
    <property type="match status" value="1"/>
</dbReference>
<dbReference type="Pfam" id="PF00672">
    <property type="entry name" value="HAMP"/>
    <property type="match status" value="1"/>
</dbReference>
<evidence type="ECO:0000256" key="14">
    <source>
        <dbReference type="SAM" id="Phobius"/>
    </source>
</evidence>
<keyword evidence="11 14" id="KW-1133">Transmembrane helix</keyword>
<keyword evidence="13 14" id="KW-0472">Membrane</keyword>
<keyword evidence="18" id="KW-1185">Reference proteome</keyword>
<evidence type="ECO:0000256" key="3">
    <source>
        <dbReference type="ARBA" id="ARBA00012438"/>
    </source>
</evidence>
<dbReference type="SUPFAM" id="SSF47384">
    <property type="entry name" value="Homodimeric domain of signal transducing histidine kinase"/>
    <property type="match status" value="1"/>
</dbReference>
<keyword evidence="8" id="KW-0547">Nucleotide-binding</keyword>
<feature type="transmembrane region" description="Helical" evidence="14">
    <location>
        <begin position="16"/>
        <end position="34"/>
    </location>
</feature>
<evidence type="ECO:0000256" key="9">
    <source>
        <dbReference type="ARBA" id="ARBA00022777"/>
    </source>
</evidence>
<organism evidence="17 18">
    <name type="scientific">Robinsoniella peoriensis</name>
    <dbReference type="NCBI Taxonomy" id="180332"/>
    <lineage>
        <taxon>Bacteria</taxon>
        <taxon>Bacillati</taxon>
        <taxon>Bacillota</taxon>
        <taxon>Clostridia</taxon>
        <taxon>Lachnospirales</taxon>
        <taxon>Lachnospiraceae</taxon>
        <taxon>Robinsoniella</taxon>
    </lineage>
</organism>
<keyword evidence="6 17" id="KW-0808">Transferase</keyword>
<keyword evidence="4" id="KW-1003">Cell membrane</keyword>
<proteinExistence type="predicted"/>
<evidence type="ECO:0000256" key="2">
    <source>
        <dbReference type="ARBA" id="ARBA00004651"/>
    </source>
</evidence>
<keyword evidence="10" id="KW-0067">ATP-binding</keyword>
<dbReference type="AlphaFoldDB" id="A0A4U8QDG5"/>
<evidence type="ECO:0000259" key="15">
    <source>
        <dbReference type="PROSITE" id="PS50109"/>
    </source>
</evidence>
<dbReference type="InterPro" id="IPR003661">
    <property type="entry name" value="HisK_dim/P_dom"/>
</dbReference>
<evidence type="ECO:0000256" key="5">
    <source>
        <dbReference type="ARBA" id="ARBA00022553"/>
    </source>
</evidence>